<dbReference type="GO" id="GO:0005975">
    <property type="term" value="P:carbohydrate metabolic process"/>
    <property type="evidence" value="ECO:0007669"/>
    <property type="project" value="InterPro"/>
</dbReference>
<name>A0AA86M710_9ENTR</name>
<comment type="similarity">
    <text evidence="1 4">Belongs to the glycosyl hydrolase 28 family.</text>
</comment>
<gene>
    <name evidence="5" type="ORF">ENKO_12370</name>
</gene>
<evidence type="ECO:0000256" key="3">
    <source>
        <dbReference type="ARBA" id="ARBA00023295"/>
    </source>
</evidence>
<evidence type="ECO:0000256" key="4">
    <source>
        <dbReference type="RuleBase" id="RU361169"/>
    </source>
</evidence>
<evidence type="ECO:0000313" key="6">
    <source>
        <dbReference type="Proteomes" id="UP000682928"/>
    </source>
</evidence>
<accession>A0AA86M710</accession>
<evidence type="ECO:0000313" key="5">
    <source>
        <dbReference type="EMBL" id="BCU54643.1"/>
    </source>
</evidence>
<dbReference type="SMART" id="SM00710">
    <property type="entry name" value="PbH1"/>
    <property type="match status" value="3"/>
</dbReference>
<evidence type="ECO:0000256" key="1">
    <source>
        <dbReference type="ARBA" id="ARBA00008834"/>
    </source>
</evidence>
<dbReference type="SUPFAM" id="SSF51126">
    <property type="entry name" value="Pectin lyase-like"/>
    <property type="match status" value="1"/>
</dbReference>
<dbReference type="AlphaFoldDB" id="A0AA86M710"/>
<keyword evidence="2 4" id="KW-0378">Hydrolase</keyword>
<dbReference type="InterPro" id="IPR011050">
    <property type="entry name" value="Pectin_lyase_fold/virulence"/>
</dbReference>
<dbReference type="InterPro" id="IPR000743">
    <property type="entry name" value="Glyco_hydro_28"/>
</dbReference>
<dbReference type="InterPro" id="IPR012334">
    <property type="entry name" value="Pectin_lyas_fold"/>
</dbReference>
<reference evidence="5" key="1">
    <citation type="submission" date="2021-04" db="EMBL/GenBank/DDBJ databases">
        <title>Difference and commonality of drug resistance evolution in various bacteria. and drug sensitivity profiles.</title>
        <authorList>
            <person name="Maeda T."/>
            <person name="Shibai A."/>
            <person name="Kawada K."/>
            <person name="Kotani H."/>
            <person name="Tarusawa Y."/>
            <person name="Tanabe K."/>
            <person name="Furusawa C."/>
        </authorList>
    </citation>
    <scope>NUCLEOTIDE SEQUENCE</scope>
    <source>
        <strain evidence="5">JCM 8580</strain>
    </source>
</reference>
<organism evidence="5 6">
    <name type="scientific">Enterobacter kobei</name>
    <dbReference type="NCBI Taxonomy" id="208224"/>
    <lineage>
        <taxon>Bacteria</taxon>
        <taxon>Pseudomonadati</taxon>
        <taxon>Pseudomonadota</taxon>
        <taxon>Gammaproteobacteria</taxon>
        <taxon>Enterobacterales</taxon>
        <taxon>Enterobacteriaceae</taxon>
        <taxon>Enterobacter</taxon>
        <taxon>Enterobacter cloacae complex</taxon>
    </lineage>
</organism>
<dbReference type="EMBL" id="AP024590">
    <property type="protein sequence ID" value="BCU54643.1"/>
    <property type="molecule type" value="Genomic_DNA"/>
</dbReference>
<dbReference type="GO" id="GO:0004650">
    <property type="term" value="F:polygalacturonase activity"/>
    <property type="evidence" value="ECO:0007669"/>
    <property type="project" value="InterPro"/>
</dbReference>
<dbReference type="PANTHER" id="PTHR31339:SF9">
    <property type="entry name" value="PLASMIN AND FIBRONECTIN-BINDING PROTEIN A"/>
    <property type="match status" value="1"/>
</dbReference>
<sequence>MQLTLSQFFPAADGITLDTDCFQAALDRMATAGGGTLTVEAGRYRVGGLRLRSHCTLHLAAGATLVVSDDYRDFNQAQTQSRAECSDRAFLYAYDACEIAITGSGKICGNGASWFAASADEMGYRQPAAQRPRMIVLEGCCQVRLMDFTLEDAPMWTIHLVGCREVKVQRVTVRNDLTLANTDALDIDCCQQVQIADCDFSAADDGICLKTGCYTPALQQPTRQIVIHNCLIRSHSCGIKIGTETAFDIEDVTVSNCVIARSNRGIGLVSRDGGNLRRMLFSHIIFDCHTVHPCHWGKADPLYISVRYRDPAIEPGEVCMIQFHGLTGCAEGAINFHSEPHGKIHHILLSDVQMQQTISLSAEQGFYDVRPPCNPASPVGSGKDNAWARDPVTQAVWGVERYPAGLPVLYARGVVAMRVRFCDVRRPQPLPDGWCPQHLWLDACEGVTVDE</sequence>
<dbReference type="Proteomes" id="UP000682928">
    <property type="component" value="Chromosome"/>
</dbReference>
<proteinExistence type="inferred from homology"/>
<dbReference type="PANTHER" id="PTHR31339">
    <property type="entry name" value="PECTIN LYASE-RELATED"/>
    <property type="match status" value="1"/>
</dbReference>
<dbReference type="Pfam" id="PF00295">
    <property type="entry name" value="Glyco_hydro_28"/>
    <property type="match status" value="1"/>
</dbReference>
<dbReference type="InterPro" id="IPR051801">
    <property type="entry name" value="GH28_Enzymes"/>
</dbReference>
<dbReference type="Gene3D" id="2.160.20.10">
    <property type="entry name" value="Single-stranded right-handed beta-helix, Pectin lyase-like"/>
    <property type="match status" value="1"/>
</dbReference>
<dbReference type="InterPro" id="IPR006626">
    <property type="entry name" value="PbH1"/>
</dbReference>
<dbReference type="RefSeq" id="WP_088219379.1">
    <property type="nucleotide sequence ID" value="NZ_AP024590.1"/>
</dbReference>
<evidence type="ECO:0000256" key="2">
    <source>
        <dbReference type="ARBA" id="ARBA00022801"/>
    </source>
</evidence>
<keyword evidence="3 4" id="KW-0326">Glycosidase</keyword>
<protein>
    <submittedName>
        <fullName evidence="5">Polygalacturonase</fullName>
    </submittedName>
</protein>